<dbReference type="GO" id="GO:0031640">
    <property type="term" value="P:killing of cells of another organism"/>
    <property type="evidence" value="ECO:0007669"/>
    <property type="project" value="UniProtKB-KW"/>
</dbReference>
<evidence type="ECO:0000313" key="17">
    <source>
        <dbReference type="EMBL" id="SDU80356.1"/>
    </source>
</evidence>
<keyword evidence="12" id="KW-0446">Lipid-binding</keyword>
<keyword evidence="9" id="KW-0204">Cytolysis</keyword>
<dbReference type="Proteomes" id="UP000214355">
    <property type="component" value="Chromosome I"/>
</dbReference>
<dbReference type="GeneID" id="65344912"/>
<evidence type="ECO:0000256" key="7">
    <source>
        <dbReference type="ARBA" id="ARBA00022692"/>
    </source>
</evidence>
<evidence type="ECO:0000256" key="14">
    <source>
        <dbReference type="SAM" id="MobiDB-lite"/>
    </source>
</evidence>
<evidence type="ECO:0000256" key="8">
    <source>
        <dbReference type="ARBA" id="ARBA00022735"/>
    </source>
</evidence>
<dbReference type="AlphaFoldDB" id="A0A1H2LIY6"/>
<evidence type="ECO:0000256" key="5">
    <source>
        <dbReference type="ARBA" id="ARBA00022525"/>
    </source>
</evidence>
<keyword evidence="8" id="KW-0354">Hemolysis</keyword>
<dbReference type="GO" id="GO:0033644">
    <property type="term" value="C:host cell membrane"/>
    <property type="evidence" value="ECO:0007669"/>
    <property type="project" value="UniProtKB-SubCell"/>
</dbReference>
<comment type="similarity">
    <text evidence="3">Belongs to the cholesterol-dependent cytolysin family.</text>
</comment>
<feature type="signal peptide" evidence="15">
    <location>
        <begin position="1"/>
        <end position="26"/>
    </location>
</feature>
<dbReference type="InterPro" id="IPR035390">
    <property type="entry name" value="Thiol_cytolys_C"/>
</dbReference>
<keyword evidence="4" id="KW-1134">Transmembrane beta strand</keyword>
<dbReference type="InterPro" id="IPR036359">
    <property type="entry name" value="Thiol_cytolysin_sf"/>
</dbReference>
<evidence type="ECO:0000313" key="18">
    <source>
        <dbReference type="Proteomes" id="UP000214355"/>
    </source>
</evidence>
<evidence type="ECO:0000259" key="16">
    <source>
        <dbReference type="Pfam" id="PF17440"/>
    </source>
</evidence>
<name>A0A1H2LIY6_9ACTO</name>
<dbReference type="PRINTS" id="PR01400">
    <property type="entry name" value="TACYTOLYSIN"/>
</dbReference>
<accession>A0A1H2LIY6</accession>
<dbReference type="Gene3D" id="3.40.30.40">
    <property type="entry name" value="Perfringolysin"/>
    <property type="match status" value="1"/>
</dbReference>
<dbReference type="RefSeq" id="WP_091280979.1">
    <property type="nucleotide sequence ID" value="NZ_LT629804.1"/>
</dbReference>
<evidence type="ECO:0000256" key="6">
    <source>
        <dbReference type="ARBA" id="ARBA00022656"/>
    </source>
</evidence>
<dbReference type="Gene3D" id="2.60.40.1430">
    <property type="entry name" value="Perfringolysin, domain 4"/>
    <property type="match status" value="1"/>
</dbReference>
<dbReference type="Pfam" id="PF01289">
    <property type="entry name" value="Thiol_cytolysin"/>
    <property type="match status" value="1"/>
</dbReference>
<feature type="domain" description="Thiol-activated cytolysin C-terminal" evidence="16">
    <location>
        <begin position="462"/>
        <end position="562"/>
    </location>
</feature>
<evidence type="ECO:0000256" key="12">
    <source>
        <dbReference type="ARBA" id="ARBA00023121"/>
    </source>
</evidence>
<keyword evidence="10" id="KW-1043">Host membrane</keyword>
<keyword evidence="15" id="KW-0732">Signal</keyword>
<dbReference type="STRING" id="131112.SAMN04489737_1178"/>
<keyword evidence="5" id="KW-0964">Secreted</keyword>
<dbReference type="Pfam" id="PF17440">
    <property type="entry name" value="Thiol_cytolys_C"/>
    <property type="match status" value="1"/>
</dbReference>
<reference evidence="18" key="1">
    <citation type="submission" date="2016-10" db="EMBL/GenBank/DDBJ databases">
        <authorList>
            <person name="Varghese N."/>
            <person name="Submissions S."/>
        </authorList>
    </citation>
    <scope>NUCLEOTIDE SEQUENCE [LARGE SCALE GENOMIC DNA]</scope>
    <source>
        <strain evidence="18">DSM 10002</strain>
    </source>
</reference>
<evidence type="ECO:0000256" key="3">
    <source>
        <dbReference type="ARBA" id="ARBA00008503"/>
    </source>
</evidence>
<dbReference type="InterPro" id="IPR038700">
    <property type="entry name" value="Thiol_cytolys_C_sf"/>
</dbReference>
<proteinExistence type="inferred from homology"/>
<evidence type="ECO:0000256" key="2">
    <source>
        <dbReference type="ARBA" id="ARBA00004613"/>
    </source>
</evidence>
<evidence type="ECO:0000256" key="4">
    <source>
        <dbReference type="ARBA" id="ARBA00022452"/>
    </source>
</evidence>
<keyword evidence="6" id="KW-0800">Toxin</keyword>
<dbReference type="InterPro" id="IPR001869">
    <property type="entry name" value="Thiol_cytolysin"/>
</dbReference>
<feature type="region of interest" description="Disordered" evidence="14">
    <location>
        <begin position="48"/>
        <end position="98"/>
    </location>
</feature>
<dbReference type="GO" id="GO:0090729">
    <property type="term" value="F:toxin activity"/>
    <property type="evidence" value="ECO:0007669"/>
    <property type="project" value="UniProtKB-KW"/>
</dbReference>
<keyword evidence="18" id="KW-1185">Reference proteome</keyword>
<dbReference type="EMBL" id="LT629804">
    <property type="protein sequence ID" value="SDU80356.1"/>
    <property type="molecule type" value="Genomic_DNA"/>
</dbReference>
<feature type="chain" id="PRO_5009279414" evidence="15">
    <location>
        <begin position="27"/>
        <end position="569"/>
    </location>
</feature>
<evidence type="ECO:0000256" key="11">
    <source>
        <dbReference type="ARBA" id="ARBA00023026"/>
    </source>
</evidence>
<protein>
    <submittedName>
        <fullName evidence="17">Thiol-activated cytolysin</fullName>
    </submittedName>
</protein>
<feature type="compositionally biased region" description="Basic and acidic residues" evidence="14">
    <location>
        <begin position="70"/>
        <end position="80"/>
    </location>
</feature>
<gene>
    <name evidence="17" type="ORF">SAMN04489737_1178</name>
</gene>
<evidence type="ECO:0000256" key="9">
    <source>
        <dbReference type="ARBA" id="ARBA00022852"/>
    </source>
</evidence>
<dbReference type="InterPro" id="IPR036363">
    <property type="entry name" value="Thiol_cytolysin_ab_sf"/>
</dbReference>
<organism evidence="17 18">
    <name type="scientific">Arcanobacterium phocae</name>
    <dbReference type="NCBI Taxonomy" id="131112"/>
    <lineage>
        <taxon>Bacteria</taxon>
        <taxon>Bacillati</taxon>
        <taxon>Actinomycetota</taxon>
        <taxon>Actinomycetes</taxon>
        <taxon>Actinomycetales</taxon>
        <taxon>Actinomycetaceae</taxon>
        <taxon>Arcanobacterium</taxon>
    </lineage>
</organism>
<comment type="subcellular location">
    <subcellularLocation>
        <location evidence="1">Host membrane</location>
        <topology evidence="1">Multi-pass membrane protein</topology>
    </subcellularLocation>
    <subcellularLocation>
        <location evidence="2">Secreted</location>
    </subcellularLocation>
</comment>
<keyword evidence="7" id="KW-0812">Transmembrane</keyword>
<evidence type="ECO:0000256" key="10">
    <source>
        <dbReference type="ARBA" id="ARBA00022870"/>
    </source>
</evidence>
<dbReference type="Gene3D" id="3.30.1040.20">
    <property type="match status" value="1"/>
</dbReference>
<sequence length="569" mass="62470">MTRRILATVAGTAILAGTLMPISAFGLENPATPESLKTPVVANLTVDDAKPSSSVNNEKDAPAPVATDATGEKAKQETPLKKSAATQTDGATTQTSNTREIDKYVRSLQYDPVGVLAVQGEHVENVPVTSESYKNGTYTVFKHEKKSFNNLRGDLSVIEANNAAIYPGALVKANENLSKGSPTAVGIERAPQVISVDLPGLVDGKNRKTIDQPNKSTVEQGVNELLQGWTNLHATYPNHAAKISYDESMVNSKEQLEAKFGLGFEKVANKLDVNFEAIHKHEHQAAIASFKQIFFTVSTDTPNNPHDLFGKDVTKQDLIDRNIDDKNPLGYVSNVSYGRQIFVKLETDSTDNEVKAAFNAVFKGSFGNGKADAEAKYKKILNQTRATVYILGGSAKSGVEVATGNIDDLKRIIKEESTYSTGVPAVPVSYTVNFLKDNQRAVVKNTGDYIETTATTYNSGFITLRHKGGYVAKVDLTWDEISYDDKGVEHVKPFKWHGTWKARTRGFRERIQIPPNARNVHLIAGEATGLAWDPWWTIIDEKNIPIVKDREIVLRGTTLNPWFKNIVHE</sequence>
<evidence type="ECO:0000256" key="1">
    <source>
        <dbReference type="ARBA" id="ARBA00004301"/>
    </source>
</evidence>
<dbReference type="GO" id="GO:0015485">
    <property type="term" value="F:cholesterol binding"/>
    <property type="evidence" value="ECO:0007669"/>
    <property type="project" value="InterPro"/>
</dbReference>
<dbReference type="SUPFAM" id="SSF56978">
    <property type="entry name" value="Perfringolysin"/>
    <property type="match status" value="1"/>
</dbReference>
<dbReference type="Gene3D" id="3.90.840.10">
    <property type="entry name" value="Thiol-activated cytolysin superfamily/Thiol-activated cytolysin, alpha-beta domain"/>
    <property type="match status" value="1"/>
</dbReference>
<dbReference type="GO" id="GO:0005576">
    <property type="term" value="C:extracellular region"/>
    <property type="evidence" value="ECO:0007669"/>
    <property type="project" value="UniProtKB-SubCell"/>
</dbReference>
<feature type="compositionally biased region" description="Low complexity" evidence="14">
    <location>
        <begin position="83"/>
        <end position="98"/>
    </location>
</feature>
<keyword evidence="13" id="KW-0472">Membrane</keyword>
<evidence type="ECO:0000256" key="13">
    <source>
        <dbReference type="ARBA" id="ARBA00023136"/>
    </source>
</evidence>
<evidence type="ECO:0000256" key="15">
    <source>
        <dbReference type="SAM" id="SignalP"/>
    </source>
</evidence>
<keyword evidence="11" id="KW-0843">Virulence</keyword>